<dbReference type="SUPFAM" id="SSF53067">
    <property type="entry name" value="Actin-like ATPase domain"/>
    <property type="match status" value="2"/>
</dbReference>
<evidence type="ECO:0000256" key="2">
    <source>
        <dbReference type="ARBA" id="ARBA00022679"/>
    </source>
</evidence>
<dbReference type="PANTHER" id="PTHR19443">
    <property type="entry name" value="HEXOKINASE"/>
    <property type="match status" value="1"/>
</dbReference>
<evidence type="ECO:0000256" key="3">
    <source>
        <dbReference type="ARBA" id="ARBA00022741"/>
    </source>
</evidence>
<dbReference type="PROSITE" id="PS51748">
    <property type="entry name" value="HEXOKINASE_2"/>
    <property type="match status" value="1"/>
</dbReference>
<dbReference type="Pfam" id="PF00349">
    <property type="entry name" value="Hexokinase_1"/>
    <property type="match status" value="1"/>
</dbReference>
<dbReference type="GO" id="GO:0006006">
    <property type="term" value="P:glucose metabolic process"/>
    <property type="evidence" value="ECO:0007669"/>
    <property type="project" value="TreeGrafter"/>
</dbReference>
<dbReference type="GO" id="GO:0008865">
    <property type="term" value="F:fructokinase activity"/>
    <property type="evidence" value="ECO:0007669"/>
    <property type="project" value="TreeGrafter"/>
</dbReference>
<dbReference type="HOGENOM" id="CLU_014393_5_0_1"/>
<dbReference type="GO" id="GO:0005536">
    <property type="term" value="F:D-glucose binding"/>
    <property type="evidence" value="ECO:0007669"/>
    <property type="project" value="InterPro"/>
</dbReference>
<dbReference type="Gene3D" id="3.30.420.40">
    <property type="match status" value="1"/>
</dbReference>
<reference evidence="9 10" key="1">
    <citation type="journal article" date="2013" name="PLoS ONE">
        <title>Genomic and secretomic analyses reveal unique features of the lignocellulolytic enzyme system of Penicillium decumbens.</title>
        <authorList>
            <person name="Liu G."/>
            <person name="Zhang L."/>
            <person name="Wei X."/>
            <person name="Zou G."/>
            <person name="Qin Y."/>
            <person name="Ma L."/>
            <person name="Li J."/>
            <person name="Zheng H."/>
            <person name="Wang S."/>
            <person name="Wang C."/>
            <person name="Xun L."/>
            <person name="Zhao G.-P."/>
            <person name="Zhou Z."/>
            <person name="Qu Y."/>
        </authorList>
    </citation>
    <scope>NUCLEOTIDE SEQUENCE [LARGE SCALE GENOMIC DNA]</scope>
    <source>
        <strain evidence="10">114-2 / CGMCC 5302</strain>
    </source>
</reference>
<evidence type="ECO:0000259" key="8">
    <source>
        <dbReference type="Pfam" id="PF03727"/>
    </source>
</evidence>
<dbReference type="OrthoDB" id="419537at2759"/>
<feature type="domain" description="Hexokinase C-terminal" evidence="8">
    <location>
        <begin position="223"/>
        <end position="412"/>
    </location>
</feature>
<dbReference type="AlphaFoldDB" id="S7ZTY3"/>
<sequence>MTVAAESQPTPSISSMTAHVEQIVNALSLSPDDVRRVTKHLVRQLKDGLANDRPWQLPTYVQNVPTGAEKGKFLAIDLGGSNCRVCMADLHGDSTFTVVQSKHRVPAHAMVNQSYRPLFDFIAQKLADFIDRYLDRESTVPYKLGFTFSFTCEQESLRSSRLIHWDKGWDIPEAIGRDPCVLLQEAIDGMGLPVVVTVLANDSVGTLLTRAYTSGRDVSTLGAVIFGTGTNAAYVESVRNLTRIQVGTKRAEQNEGQDEGGIMVINSEWGALDDEMAVLPRTELDDQLDAASVDPGSQMLEKRVSGLYLGELLRLAILQLLSNGGLNIEVDSTSCLFAQYGVDSSLVSQLAIAGNNVSDAIDHLQNTLSAKNISISDAKSIQLIAEAIARRAARLSGASLAAVVIQSGRLGTSLNRANVTTSTQRSPILPLSFRSFYNYAPLLLRHVVHLIRLICQRPSWLVPKQSPHLSGTVGATTLDEVIDFGADGSLIEFYPGFETEMRQAMREVDEIGRAGEQRIRITLTPDGSGVGAALMAYAASLESN</sequence>
<dbReference type="InterPro" id="IPR043129">
    <property type="entry name" value="ATPase_NBD"/>
</dbReference>
<dbReference type="GO" id="GO:0005524">
    <property type="term" value="F:ATP binding"/>
    <property type="evidence" value="ECO:0007669"/>
    <property type="project" value="UniProtKB-UniRule"/>
</dbReference>
<evidence type="ECO:0000313" key="10">
    <source>
        <dbReference type="Proteomes" id="UP000019376"/>
    </source>
</evidence>
<feature type="domain" description="Hexokinase N-terminal" evidence="7">
    <location>
        <begin position="20"/>
        <end position="212"/>
    </location>
</feature>
<evidence type="ECO:0000256" key="1">
    <source>
        <dbReference type="ARBA" id="ARBA00009225"/>
    </source>
</evidence>
<dbReference type="GO" id="GO:0005739">
    <property type="term" value="C:mitochondrion"/>
    <property type="evidence" value="ECO:0007669"/>
    <property type="project" value="TreeGrafter"/>
</dbReference>
<dbReference type="Proteomes" id="UP000019376">
    <property type="component" value="Unassembled WGS sequence"/>
</dbReference>
<dbReference type="InterPro" id="IPR022673">
    <property type="entry name" value="Hexokinase_C"/>
</dbReference>
<evidence type="ECO:0000256" key="5">
    <source>
        <dbReference type="ARBA" id="ARBA00022840"/>
    </source>
</evidence>
<dbReference type="Gene3D" id="3.40.367.20">
    <property type="match status" value="2"/>
</dbReference>
<organism evidence="9 10">
    <name type="scientific">Penicillium oxalicum (strain 114-2 / CGMCC 5302)</name>
    <name type="common">Penicillium decumbens</name>
    <dbReference type="NCBI Taxonomy" id="933388"/>
    <lineage>
        <taxon>Eukaryota</taxon>
        <taxon>Fungi</taxon>
        <taxon>Dikarya</taxon>
        <taxon>Ascomycota</taxon>
        <taxon>Pezizomycotina</taxon>
        <taxon>Eurotiomycetes</taxon>
        <taxon>Eurotiomycetidae</taxon>
        <taxon>Eurotiales</taxon>
        <taxon>Aspergillaceae</taxon>
        <taxon>Penicillium</taxon>
    </lineage>
</organism>
<proteinExistence type="inferred from homology"/>
<evidence type="ECO:0000313" key="9">
    <source>
        <dbReference type="EMBL" id="EPS34175.1"/>
    </source>
</evidence>
<dbReference type="PhylomeDB" id="S7ZTY3"/>
<evidence type="ECO:0000259" key="7">
    <source>
        <dbReference type="Pfam" id="PF00349"/>
    </source>
</evidence>
<dbReference type="GO" id="GO:0005829">
    <property type="term" value="C:cytosol"/>
    <property type="evidence" value="ECO:0007669"/>
    <property type="project" value="TreeGrafter"/>
</dbReference>
<dbReference type="GO" id="GO:0006096">
    <property type="term" value="P:glycolytic process"/>
    <property type="evidence" value="ECO:0007669"/>
    <property type="project" value="UniProtKB-UniPathway"/>
</dbReference>
<keyword evidence="10" id="KW-1185">Reference proteome</keyword>
<comment type="similarity">
    <text evidence="1 6">Belongs to the hexokinase family.</text>
</comment>
<gene>
    <name evidence="9" type="ORF">PDE_09139</name>
</gene>
<protein>
    <recommendedName>
        <fullName evidence="6">Phosphotransferase</fullName>
        <ecNumber evidence="6">2.7.1.-</ecNumber>
    </recommendedName>
</protein>
<dbReference type="GO" id="GO:0004340">
    <property type="term" value="F:glucokinase activity"/>
    <property type="evidence" value="ECO:0007669"/>
    <property type="project" value="TreeGrafter"/>
</dbReference>
<dbReference type="eggNOG" id="KOG1369">
    <property type="taxonomic scope" value="Eukaryota"/>
</dbReference>
<evidence type="ECO:0000256" key="4">
    <source>
        <dbReference type="ARBA" id="ARBA00022777"/>
    </source>
</evidence>
<dbReference type="InterPro" id="IPR022672">
    <property type="entry name" value="Hexokinase_N"/>
</dbReference>
<dbReference type="PRINTS" id="PR00475">
    <property type="entry name" value="HEXOKINASE"/>
</dbReference>
<keyword evidence="3 6" id="KW-0547">Nucleotide-binding</keyword>
<evidence type="ECO:0000256" key="6">
    <source>
        <dbReference type="RuleBase" id="RU362007"/>
    </source>
</evidence>
<dbReference type="PANTHER" id="PTHR19443:SF30">
    <property type="entry name" value="GLUCOKINASE-1-RELATED"/>
    <property type="match status" value="1"/>
</dbReference>
<keyword evidence="2 6" id="KW-0808">Transferase</keyword>
<dbReference type="UniPathway" id="UPA00109">
    <property type="reaction ID" value="UER00180"/>
</dbReference>
<name>S7ZTY3_PENO1</name>
<feature type="domain" description="Hexokinase C-terminal" evidence="8">
    <location>
        <begin position="478"/>
        <end position="537"/>
    </location>
</feature>
<keyword evidence="5 6" id="KW-0067">ATP-binding</keyword>
<keyword evidence="6" id="KW-0324">Glycolysis</keyword>
<dbReference type="InterPro" id="IPR001312">
    <property type="entry name" value="Hexokinase"/>
</dbReference>
<dbReference type="STRING" id="933388.S7ZTY3"/>
<dbReference type="GO" id="GO:0001678">
    <property type="term" value="P:intracellular glucose homeostasis"/>
    <property type="evidence" value="ECO:0007669"/>
    <property type="project" value="InterPro"/>
</dbReference>
<dbReference type="Pfam" id="PF03727">
    <property type="entry name" value="Hexokinase_2"/>
    <property type="match status" value="2"/>
</dbReference>
<dbReference type="EMBL" id="KB644415">
    <property type="protein sequence ID" value="EPS34175.1"/>
    <property type="molecule type" value="Genomic_DNA"/>
</dbReference>
<accession>S7ZTY3</accession>
<keyword evidence="4 6" id="KW-0418">Kinase</keyword>
<dbReference type="EC" id="2.7.1.-" evidence="6"/>